<protein>
    <submittedName>
        <fullName evidence="2">Glycosyl transferase group 1</fullName>
    </submittedName>
</protein>
<accession>E1RA14</accession>
<proteinExistence type="predicted"/>
<dbReference type="eggNOG" id="COG0438">
    <property type="taxonomic scope" value="Bacteria"/>
</dbReference>
<dbReference type="GO" id="GO:0016757">
    <property type="term" value="F:glycosyltransferase activity"/>
    <property type="evidence" value="ECO:0007669"/>
    <property type="project" value="TreeGrafter"/>
</dbReference>
<dbReference type="Proteomes" id="UP000002318">
    <property type="component" value="Chromosome"/>
</dbReference>
<gene>
    <name evidence="2" type="ordered locus">Spirs_4259</name>
</gene>
<evidence type="ECO:0000313" key="3">
    <source>
        <dbReference type="Proteomes" id="UP000002318"/>
    </source>
</evidence>
<dbReference type="RefSeq" id="WP_013256789.1">
    <property type="nucleotide sequence ID" value="NC_014364.1"/>
</dbReference>
<dbReference type="Gene3D" id="3.40.50.2000">
    <property type="entry name" value="Glycogen Phosphorylase B"/>
    <property type="match status" value="1"/>
</dbReference>
<keyword evidence="3" id="KW-1185">Reference proteome</keyword>
<reference evidence="2 3" key="1">
    <citation type="journal article" date="2010" name="Stand. Genomic Sci.">
        <title>Complete genome sequence of Spirochaeta smaragdinae type strain (SEBR 4228).</title>
        <authorList>
            <person name="Mavromatis K."/>
            <person name="Yasawong M."/>
            <person name="Chertkov O."/>
            <person name="Lapidus A."/>
            <person name="Lucas S."/>
            <person name="Nolan M."/>
            <person name="Del Rio T.G."/>
            <person name="Tice H."/>
            <person name="Cheng J.F."/>
            <person name="Pitluck S."/>
            <person name="Liolios K."/>
            <person name="Ivanova N."/>
            <person name="Tapia R."/>
            <person name="Han C."/>
            <person name="Bruce D."/>
            <person name="Goodwin L."/>
            <person name="Pati A."/>
            <person name="Chen A."/>
            <person name="Palaniappan K."/>
            <person name="Land M."/>
            <person name="Hauser L."/>
            <person name="Chang Y.J."/>
            <person name="Jeffries C.D."/>
            <person name="Detter J.C."/>
            <person name="Rohde M."/>
            <person name="Brambilla E."/>
            <person name="Spring S."/>
            <person name="Goker M."/>
            <person name="Sikorski J."/>
            <person name="Woyke T."/>
            <person name="Bristow J."/>
            <person name="Eisen J.A."/>
            <person name="Markowitz V."/>
            <person name="Hugenholtz P."/>
            <person name="Klenk H.P."/>
            <person name="Kyrpides N.C."/>
        </authorList>
    </citation>
    <scope>NUCLEOTIDE SEQUENCE [LARGE SCALE GENOMIC DNA]</scope>
    <source>
        <strain evidence="3">DSM 11293 / JCM 15392 / SEBR 4228</strain>
    </source>
</reference>
<dbReference type="KEGG" id="ssm:Spirs_4259"/>
<evidence type="ECO:0000256" key="1">
    <source>
        <dbReference type="ARBA" id="ARBA00022679"/>
    </source>
</evidence>
<dbReference type="PANTHER" id="PTHR46401">
    <property type="entry name" value="GLYCOSYLTRANSFERASE WBBK-RELATED"/>
    <property type="match status" value="1"/>
</dbReference>
<keyword evidence="1 2" id="KW-0808">Transferase</keyword>
<name>E1RA14_SEDSS</name>
<dbReference type="OrthoDB" id="9771846at2"/>
<evidence type="ECO:0000313" key="2">
    <source>
        <dbReference type="EMBL" id="ADK83333.1"/>
    </source>
</evidence>
<dbReference type="PANTHER" id="PTHR46401:SF2">
    <property type="entry name" value="GLYCOSYLTRANSFERASE WBBK-RELATED"/>
    <property type="match status" value="1"/>
</dbReference>
<dbReference type="AlphaFoldDB" id="E1RA14"/>
<dbReference type="GO" id="GO:0009103">
    <property type="term" value="P:lipopolysaccharide biosynthetic process"/>
    <property type="evidence" value="ECO:0007669"/>
    <property type="project" value="TreeGrafter"/>
</dbReference>
<dbReference type="SUPFAM" id="SSF53756">
    <property type="entry name" value="UDP-Glycosyltransferase/glycogen phosphorylase"/>
    <property type="match status" value="1"/>
</dbReference>
<organism evidence="2 3">
    <name type="scientific">Sediminispirochaeta smaragdinae (strain DSM 11293 / JCM 15392 / SEBR 4228)</name>
    <name type="common">Spirochaeta smaragdinae</name>
    <dbReference type="NCBI Taxonomy" id="573413"/>
    <lineage>
        <taxon>Bacteria</taxon>
        <taxon>Pseudomonadati</taxon>
        <taxon>Spirochaetota</taxon>
        <taxon>Spirochaetia</taxon>
        <taxon>Spirochaetales</taxon>
        <taxon>Spirochaetaceae</taxon>
        <taxon>Sediminispirochaeta</taxon>
    </lineage>
</organism>
<dbReference type="STRING" id="573413.Spirs_4259"/>
<dbReference type="HOGENOM" id="CLU_732838_0_0_12"/>
<dbReference type="CAZy" id="GT4">
    <property type="family name" value="Glycosyltransferase Family 4"/>
</dbReference>
<dbReference type="EMBL" id="CP002116">
    <property type="protein sequence ID" value="ADK83333.1"/>
    <property type="molecule type" value="Genomic_DNA"/>
</dbReference>
<dbReference type="Pfam" id="PF13692">
    <property type="entry name" value="Glyco_trans_1_4"/>
    <property type="match status" value="1"/>
</dbReference>
<sequence>MGKEATLFTIGMCPGPKDSLWDREANPHLHRLSEEFLNHQAVVKTITQKDLESPFRSKVLRDIDILYFHWAPSVYDTWRYKHVGISSSLHCRLRKIAKVRGTYKIFLHFYMQMANSIVRSRITKTAYGEIDAWCRDLRDLSVPIVWHQHDLLSHNVKDTDSFLSDIDEYLHRSLYSLASGIIVHEESCVKSIFDFYGSPKPYAVGYMGHFNSNEAVDKQVARSRLHIGQEKIVLLYSGTSRRNRNPRVVIQAFNALKKNHTNLELLIASRGCIKYIKSEKTKDIRIVERYLAPAEMRDYFCAADYLVSDAEQYLTSAVIRSCMQYGLPVIGNTFGTTADLAKDAIIPIDGSVEEAIQQALCIDEKQYVLMREAAFRNDEYRTWERGVSNILVLFNELIHEKEVT</sequence>